<feature type="transmembrane region" description="Helical" evidence="1">
    <location>
        <begin position="12"/>
        <end position="34"/>
    </location>
</feature>
<organism evidence="2 5">
    <name type="scientific">Myxococcus fulvus</name>
    <dbReference type="NCBI Taxonomy" id="33"/>
    <lineage>
        <taxon>Bacteria</taxon>
        <taxon>Pseudomonadati</taxon>
        <taxon>Myxococcota</taxon>
        <taxon>Myxococcia</taxon>
        <taxon>Myxococcales</taxon>
        <taxon>Cystobacterineae</taxon>
        <taxon>Myxococcaceae</taxon>
        <taxon>Myxococcus</taxon>
    </lineage>
</organism>
<feature type="transmembrane region" description="Helical" evidence="1">
    <location>
        <begin position="70"/>
        <end position="90"/>
    </location>
</feature>
<dbReference type="AlphaFoldDB" id="A0A511SXJ1"/>
<protein>
    <submittedName>
        <fullName evidence="2">Uncharacterized protein</fullName>
    </submittedName>
</protein>
<evidence type="ECO:0000256" key="1">
    <source>
        <dbReference type="SAM" id="Phobius"/>
    </source>
</evidence>
<dbReference type="OrthoDB" id="5526337at2"/>
<name>A0A511SXJ1_MYXFU</name>
<comment type="caution">
    <text evidence="2">The sequence shown here is derived from an EMBL/GenBank/DDBJ whole genome shotgun (WGS) entry which is preliminary data.</text>
</comment>
<dbReference type="RefSeq" id="WP_046716092.1">
    <property type="nucleotide sequence ID" value="NZ_BJXR01000013.1"/>
</dbReference>
<dbReference type="EMBL" id="FOIB01000002">
    <property type="protein sequence ID" value="SET64728.1"/>
    <property type="molecule type" value="Genomic_DNA"/>
</dbReference>
<feature type="transmembrane region" description="Helical" evidence="1">
    <location>
        <begin position="40"/>
        <end position="58"/>
    </location>
</feature>
<accession>A0A511SXJ1</accession>
<evidence type="ECO:0000313" key="5">
    <source>
        <dbReference type="Proteomes" id="UP000321514"/>
    </source>
</evidence>
<dbReference type="EMBL" id="BJXR01000013">
    <property type="protein sequence ID" value="GEN05878.1"/>
    <property type="molecule type" value="Genomic_DNA"/>
</dbReference>
<proteinExistence type="predicted"/>
<sequence>MNDRLVYRLDAFAAISMGCALLLVATPLTTLAGWTLPPSFLFGLGVFLVPWAGINVWASTQSPVATSMLWVHLLVDGTWVLGSVALMLAHSDTLSTLGFVLLAGQAVSVLGVFTLKLAPFLRPRLAR</sequence>
<keyword evidence="1" id="KW-0472">Membrane</keyword>
<evidence type="ECO:0000313" key="4">
    <source>
        <dbReference type="Proteomes" id="UP000183760"/>
    </source>
</evidence>
<reference evidence="2 5" key="2">
    <citation type="submission" date="2019-07" db="EMBL/GenBank/DDBJ databases">
        <title>Whole genome shotgun sequence of Myxococcus fulvus NBRC 100333.</title>
        <authorList>
            <person name="Hosoyama A."/>
            <person name="Uohara A."/>
            <person name="Ohji S."/>
            <person name="Ichikawa N."/>
        </authorList>
    </citation>
    <scope>NUCLEOTIDE SEQUENCE [LARGE SCALE GENOMIC DNA]</scope>
    <source>
        <strain evidence="2 5">NBRC 100333</strain>
    </source>
</reference>
<dbReference type="Proteomes" id="UP000321514">
    <property type="component" value="Unassembled WGS sequence"/>
</dbReference>
<keyword evidence="4" id="KW-1185">Reference proteome</keyword>
<keyword evidence="1" id="KW-0812">Transmembrane</keyword>
<keyword evidence="1" id="KW-1133">Transmembrane helix</keyword>
<feature type="transmembrane region" description="Helical" evidence="1">
    <location>
        <begin position="96"/>
        <end position="118"/>
    </location>
</feature>
<dbReference type="STRING" id="1334629.MFUL124B02_36215"/>
<evidence type="ECO:0000313" key="3">
    <source>
        <dbReference type="EMBL" id="SET64728.1"/>
    </source>
</evidence>
<reference evidence="3 4" key="1">
    <citation type="submission" date="2016-10" db="EMBL/GenBank/DDBJ databases">
        <authorList>
            <person name="Varghese N."/>
            <person name="Submissions S."/>
        </authorList>
    </citation>
    <scope>NUCLEOTIDE SEQUENCE [LARGE SCALE GENOMIC DNA]</scope>
    <source>
        <strain evidence="3 4">DSM 16525</strain>
    </source>
</reference>
<gene>
    <name evidence="2" type="ORF">MFU01_09150</name>
    <name evidence="3" type="ORF">SAMN05443572_1021002</name>
</gene>
<evidence type="ECO:0000313" key="2">
    <source>
        <dbReference type="EMBL" id="GEN05878.1"/>
    </source>
</evidence>
<dbReference type="Proteomes" id="UP000183760">
    <property type="component" value="Unassembled WGS sequence"/>
</dbReference>